<gene>
    <name evidence="3" type="ORF">SAMN02746064_01579</name>
</gene>
<dbReference type="Gene3D" id="3.40.50.1820">
    <property type="entry name" value="alpha/beta hydrolase"/>
    <property type="match status" value="1"/>
</dbReference>
<dbReference type="STRING" id="1120975.SAMN02746064_01579"/>
<accession>A0A1M4XQX6</accession>
<organism evidence="3 4">
    <name type="scientific">Alkalibacter saccharofermentans DSM 14828</name>
    <dbReference type="NCBI Taxonomy" id="1120975"/>
    <lineage>
        <taxon>Bacteria</taxon>
        <taxon>Bacillati</taxon>
        <taxon>Bacillota</taxon>
        <taxon>Clostridia</taxon>
        <taxon>Eubacteriales</taxon>
        <taxon>Eubacteriaceae</taxon>
        <taxon>Alkalibacter</taxon>
    </lineage>
</organism>
<keyword evidence="1" id="KW-0472">Membrane</keyword>
<protein>
    <submittedName>
        <fullName evidence="3">Pimeloyl-ACP methyl ester carboxylesterase</fullName>
    </submittedName>
</protein>
<keyword evidence="1" id="KW-0812">Transmembrane</keyword>
<sequence>MKIVKYMISGIMIIFLILSVIPYLITLQSETLNLERPFYNSLFVDVSDTKLHYRVWRSEDIRGNILLVHGLGGSTFSWEKAADILNDKGYFVIAVDLPAFGYSSRESGFDHSQENRSDLLWKLVDEIEMSHLMGHNENWTLVGHSTGGGTVATMAVAKENKVKEVILVAGALFNRDPSVTSLVLKYPPASKWMEVLLNRLLINEKRVEEILLSAYGRQPDEREVNGYLLPLKIEGTERALVDMVKSAGSIDFNSYKNMSVPIYGIWGTEDKWVELDQAERVERILPHFMLYTIEGAGHMAMETHVEECTDIILNIID</sequence>
<dbReference type="EMBL" id="FQTU01000010">
    <property type="protein sequence ID" value="SHE95841.1"/>
    <property type="molecule type" value="Genomic_DNA"/>
</dbReference>
<proteinExistence type="predicted"/>
<dbReference type="InterPro" id="IPR029058">
    <property type="entry name" value="AB_hydrolase_fold"/>
</dbReference>
<evidence type="ECO:0000313" key="4">
    <source>
        <dbReference type="Proteomes" id="UP000184251"/>
    </source>
</evidence>
<dbReference type="GO" id="GO:0003824">
    <property type="term" value="F:catalytic activity"/>
    <property type="evidence" value="ECO:0007669"/>
    <property type="project" value="InterPro"/>
</dbReference>
<dbReference type="InterPro" id="IPR000639">
    <property type="entry name" value="Epox_hydrolase-like"/>
</dbReference>
<evidence type="ECO:0000313" key="3">
    <source>
        <dbReference type="EMBL" id="SHE95841.1"/>
    </source>
</evidence>
<evidence type="ECO:0000259" key="2">
    <source>
        <dbReference type="Pfam" id="PF00561"/>
    </source>
</evidence>
<dbReference type="Pfam" id="PF00561">
    <property type="entry name" value="Abhydrolase_1"/>
    <property type="match status" value="1"/>
</dbReference>
<dbReference type="PRINTS" id="PR00412">
    <property type="entry name" value="EPOXHYDRLASE"/>
</dbReference>
<dbReference type="AlphaFoldDB" id="A0A1M4XQX6"/>
<dbReference type="InterPro" id="IPR000073">
    <property type="entry name" value="AB_hydrolase_1"/>
</dbReference>
<keyword evidence="1" id="KW-1133">Transmembrane helix</keyword>
<dbReference type="SUPFAM" id="SSF53474">
    <property type="entry name" value="alpha/beta-Hydrolases"/>
    <property type="match status" value="1"/>
</dbReference>
<name>A0A1M4XQX6_9FIRM</name>
<evidence type="ECO:0000256" key="1">
    <source>
        <dbReference type="SAM" id="Phobius"/>
    </source>
</evidence>
<reference evidence="3 4" key="1">
    <citation type="submission" date="2016-11" db="EMBL/GenBank/DDBJ databases">
        <authorList>
            <person name="Jaros S."/>
            <person name="Januszkiewicz K."/>
            <person name="Wedrychowicz H."/>
        </authorList>
    </citation>
    <scope>NUCLEOTIDE SEQUENCE [LARGE SCALE GENOMIC DNA]</scope>
    <source>
        <strain evidence="3 4">DSM 14828</strain>
    </source>
</reference>
<dbReference type="PANTHER" id="PTHR43689">
    <property type="entry name" value="HYDROLASE"/>
    <property type="match status" value="1"/>
</dbReference>
<dbReference type="OrthoDB" id="9808398at2"/>
<dbReference type="Proteomes" id="UP000184251">
    <property type="component" value="Unassembled WGS sequence"/>
</dbReference>
<dbReference type="PRINTS" id="PR00111">
    <property type="entry name" value="ABHYDROLASE"/>
</dbReference>
<feature type="domain" description="AB hydrolase-1" evidence="2">
    <location>
        <begin position="65"/>
        <end position="304"/>
    </location>
</feature>
<dbReference type="RefSeq" id="WP_073270822.1">
    <property type="nucleotide sequence ID" value="NZ_FQTU01000010.1"/>
</dbReference>
<dbReference type="PANTHER" id="PTHR43689:SF8">
    <property type="entry name" value="ALPHA_BETA-HYDROLASES SUPERFAMILY PROTEIN"/>
    <property type="match status" value="1"/>
</dbReference>
<feature type="transmembrane region" description="Helical" evidence="1">
    <location>
        <begin position="6"/>
        <end position="26"/>
    </location>
</feature>
<keyword evidence="4" id="KW-1185">Reference proteome</keyword>